<dbReference type="OrthoDB" id="9573at2157"/>
<dbReference type="InterPro" id="IPR012340">
    <property type="entry name" value="NA-bd_OB-fold"/>
</dbReference>
<proteinExistence type="predicted"/>
<evidence type="ECO:0000313" key="3">
    <source>
        <dbReference type="Proteomes" id="UP000471521"/>
    </source>
</evidence>
<comment type="caution">
    <text evidence="2">The sequence shown here is derived from an EMBL/GenBank/DDBJ whole genome shotgun (WGS) entry which is preliminary data.</text>
</comment>
<organism evidence="2 3">
    <name type="scientific">Halobacterium bonnevillei</name>
    <dbReference type="NCBI Taxonomy" id="2692200"/>
    <lineage>
        <taxon>Archaea</taxon>
        <taxon>Methanobacteriati</taxon>
        <taxon>Methanobacteriota</taxon>
        <taxon>Stenosarchaea group</taxon>
        <taxon>Halobacteria</taxon>
        <taxon>Halobacteriales</taxon>
        <taxon>Halobacteriaceae</taxon>
        <taxon>Halobacterium</taxon>
    </lineage>
</organism>
<keyword evidence="3" id="KW-1185">Reference proteome</keyword>
<dbReference type="AlphaFoldDB" id="A0A6B0SHC2"/>
<reference evidence="2 3" key="1">
    <citation type="submission" date="2019-12" db="EMBL/GenBank/DDBJ databases">
        <title>Isolation and characterization of three novel carbon monoxide-oxidizing members of Halobacteria from salione crusts and soils.</title>
        <authorList>
            <person name="Myers M.R."/>
            <person name="King G.M."/>
        </authorList>
    </citation>
    <scope>NUCLEOTIDE SEQUENCE [LARGE SCALE GENOMIC DNA]</scope>
    <source>
        <strain evidence="2 3">PCN9</strain>
    </source>
</reference>
<dbReference type="InterPro" id="IPR002878">
    <property type="entry name" value="ChsH2_C"/>
</dbReference>
<dbReference type="PANTHER" id="PTHR34075">
    <property type="entry name" value="BLR3430 PROTEIN"/>
    <property type="match status" value="1"/>
</dbReference>
<evidence type="ECO:0000259" key="1">
    <source>
        <dbReference type="Pfam" id="PF01796"/>
    </source>
</evidence>
<feature type="domain" description="ChsH2 C-terminal OB-fold" evidence="1">
    <location>
        <begin position="55"/>
        <end position="114"/>
    </location>
</feature>
<evidence type="ECO:0000313" key="2">
    <source>
        <dbReference type="EMBL" id="MXR20457.1"/>
    </source>
</evidence>
<dbReference type="SUPFAM" id="SSF50249">
    <property type="entry name" value="Nucleic acid-binding proteins"/>
    <property type="match status" value="1"/>
</dbReference>
<dbReference type="PANTHER" id="PTHR34075:SF5">
    <property type="entry name" value="BLR3430 PROTEIN"/>
    <property type="match status" value="1"/>
</dbReference>
<protein>
    <submittedName>
        <fullName evidence="2">Nucleic acid-binding protein</fullName>
    </submittedName>
</protein>
<dbReference type="Pfam" id="PF01796">
    <property type="entry name" value="OB_ChsH2_C"/>
    <property type="match status" value="1"/>
</dbReference>
<dbReference type="InterPro" id="IPR052513">
    <property type="entry name" value="Thioester_dehydratase-like"/>
</dbReference>
<sequence length="131" mass="13957">MTREDSDRVRDEGFDDFLDALADGEGYYVECANGHGSLPPRRVCPHCGSAVLADEPLPETGEVVTHTQVHVPTPAFAEDAPYVNAVVDFGAVRLTGQVLADAADVTVGTTVEPAVSETATTGERLLVFEQR</sequence>
<gene>
    <name evidence="2" type="ORF">GRX66_07510</name>
</gene>
<dbReference type="Proteomes" id="UP000471521">
    <property type="component" value="Unassembled WGS sequence"/>
</dbReference>
<dbReference type="EMBL" id="WUUU01000044">
    <property type="protein sequence ID" value="MXR20457.1"/>
    <property type="molecule type" value="Genomic_DNA"/>
</dbReference>
<accession>A0A6B0SHC2</accession>
<dbReference type="RefSeq" id="WP_159526004.1">
    <property type="nucleotide sequence ID" value="NZ_WUUU01000044.1"/>
</dbReference>
<name>A0A6B0SHC2_9EURY</name>